<evidence type="ECO:0000313" key="2">
    <source>
        <dbReference type="EMBL" id="EKV32549.1"/>
    </source>
</evidence>
<gene>
    <name evidence="2" type="ORF">C882_2628</name>
</gene>
<protein>
    <recommendedName>
        <fullName evidence="1">NADH:ubiquinone oxidoreductase intermediate-associated protein 30 domain-containing protein</fullName>
    </recommendedName>
</protein>
<dbReference type="STRING" id="1238182.C882_2628"/>
<evidence type="ECO:0000313" key="3">
    <source>
        <dbReference type="Proteomes" id="UP000009881"/>
    </source>
</evidence>
<keyword evidence="3" id="KW-1185">Reference proteome</keyword>
<feature type="domain" description="NADH:ubiquinone oxidoreductase intermediate-associated protein 30" evidence="1">
    <location>
        <begin position="17"/>
        <end position="146"/>
    </location>
</feature>
<dbReference type="SUPFAM" id="SSF49785">
    <property type="entry name" value="Galactose-binding domain-like"/>
    <property type="match status" value="1"/>
</dbReference>
<dbReference type="AlphaFoldDB" id="K9H633"/>
<evidence type="ECO:0000259" key="1">
    <source>
        <dbReference type="Pfam" id="PF08547"/>
    </source>
</evidence>
<dbReference type="Pfam" id="PF08547">
    <property type="entry name" value="CIA30"/>
    <property type="match status" value="1"/>
</dbReference>
<reference evidence="2 3" key="1">
    <citation type="journal article" date="2013" name="Genome Announc.">
        <title>Draft Genome Sequence of an Alphaproteobacterium, Caenispirillum salinarum AK4(T), Isolated from a Solar Saltern.</title>
        <authorList>
            <person name="Khatri I."/>
            <person name="Singh A."/>
            <person name="Korpole S."/>
            <person name="Pinnaka A.K."/>
            <person name="Subramanian S."/>
        </authorList>
    </citation>
    <scope>NUCLEOTIDE SEQUENCE [LARGE SCALE GENOMIC DNA]</scope>
    <source>
        <strain evidence="2 3">AK4</strain>
    </source>
</reference>
<dbReference type="RefSeq" id="WP_009539037.1">
    <property type="nucleotide sequence ID" value="NZ_ANHY01000003.1"/>
</dbReference>
<dbReference type="OrthoDB" id="442188at2"/>
<organism evidence="2 3">
    <name type="scientific">Caenispirillum salinarum AK4</name>
    <dbReference type="NCBI Taxonomy" id="1238182"/>
    <lineage>
        <taxon>Bacteria</taxon>
        <taxon>Pseudomonadati</taxon>
        <taxon>Pseudomonadota</taxon>
        <taxon>Alphaproteobacteria</taxon>
        <taxon>Rhodospirillales</taxon>
        <taxon>Novispirillaceae</taxon>
        <taxon>Caenispirillum</taxon>
    </lineage>
</organism>
<dbReference type="Proteomes" id="UP000009881">
    <property type="component" value="Unassembled WGS sequence"/>
</dbReference>
<dbReference type="InterPro" id="IPR013857">
    <property type="entry name" value="NADH-UbQ_OxRdtase-assoc_prot30"/>
</dbReference>
<proteinExistence type="predicted"/>
<dbReference type="Gene3D" id="2.60.120.430">
    <property type="entry name" value="Galactose-binding lectin"/>
    <property type="match status" value="1"/>
</dbReference>
<dbReference type="InterPro" id="IPR008979">
    <property type="entry name" value="Galactose-bd-like_sf"/>
</dbReference>
<comment type="caution">
    <text evidence="2">The sequence shown here is derived from an EMBL/GenBank/DDBJ whole genome shotgun (WGS) entry which is preliminary data.</text>
</comment>
<dbReference type="eggNOG" id="ENOG5032SUX">
    <property type="taxonomic scope" value="Bacteria"/>
</dbReference>
<accession>K9H633</accession>
<sequence>MLITDVATGEGLVPAGQWYVATDQVMGGVSEGGAVVEHVEGRAALRLTGEVSSANNGGFLLLGCRFGREVDASGFSGLEVDVRGLGGGYVLSLRTADLSRPWQSYRAPLQAGDGAWHRLPVPFSAFTPNKTDARLDPARLMRLAIVATEKDAPADVALSRIAFID</sequence>
<dbReference type="EMBL" id="ANHY01000003">
    <property type="protein sequence ID" value="EKV32549.1"/>
    <property type="molecule type" value="Genomic_DNA"/>
</dbReference>
<name>K9H633_9PROT</name>